<dbReference type="FunFam" id="3.30.750.44:FF:000001">
    <property type="entry name" value="S41 family peptidase"/>
    <property type="match status" value="1"/>
</dbReference>
<dbReference type="CDD" id="cd07560">
    <property type="entry name" value="Peptidase_S41_CPP"/>
    <property type="match status" value="1"/>
</dbReference>
<dbReference type="EMBL" id="JXWY01000175">
    <property type="protein sequence ID" value="KIX89790.1"/>
    <property type="molecule type" value="Genomic_DNA"/>
</dbReference>
<keyword evidence="8 10" id="KW-1133">Transmembrane helix</keyword>
<accession>A0A0D6XMR9</accession>
<dbReference type="InterPro" id="IPR055210">
    <property type="entry name" value="CtpA/B_N"/>
</dbReference>
<keyword evidence="14" id="KW-1185">Reference proteome</keyword>
<protein>
    <recommendedName>
        <fullName evidence="3">Probable CtpA-like serine protease</fullName>
    </recommendedName>
</protein>
<organism evidence="13 15">
    <name type="scientific">Staphylococcus microti</name>
    <dbReference type="NCBI Taxonomy" id="569857"/>
    <lineage>
        <taxon>Bacteria</taxon>
        <taxon>Bacillati</taxon>
        <taxon>Bacillota</taxon>
        <taxon>Bacilli</taxon>
        <taxon>Bacillales</taxon>
        <taxon>Staphylococcaceae</taxon>
        <taxon>Staphylococcus</taxon>
    </lineage>
</organism>
<evidence type="ECO:0000256" key="8">
    <source>
        <dbReference type="ARBA" id="ARBA00022989"/>
    </source>
</evidence>
<keyword evidence="5 10" id="KW-0812">Transmembrane</keyword>
<evidence type="ECO:0000313" key="15">
    <source>
        <dbReference type="Proteomes" id="UP000254100"/>
    </source>
</evidence>
<evidence type="ECO:0000259" key="11">
    <source>
        <dbReference type="PROSITE" id="PS50106"/>
    </source>
</evidence>
<gene>
    <name evidence="13" type="ORF">NCTC13832_01345</name>
    <name evidence="12" type="ORF">TP70_11565</name>
</gene>
<dbReference type="Pfam" id="PF13180">
    <property type="entry name" value="PDZ_2"/>
    <property type="match status" value="1"/>
</dbReference>
<dbReference type="GO" id="GO:0030288">
    <property type="term" value="C:outer membrane-bounded periplasmic space"/>
    <property type="evidence" value="ECO:0007669"/>
    <property type="project" value="TreeGrafter"/>
</dbReference>
<dbReference type="GO" id="GO:0005886">
    <property type="term" value="C:plasma membrane"/>
    <property type="evidence" value="ECO:0007669"/>
    <property type="project" value="UniProtKB-SubCell"/>
</dbReference>
<dbReference type="InterPro" id="IPR004447">
    <property type="entry name" value="Peptidase_S41A"/>
</dbReference>
<evidence type="ECO:0000256" key="7">
    <source>
        <dbReference type="ARBA" id="ARBA00022825"/>
    </source>
</evidence>
<dbReference type="Pfam" id="PF03572">
    <property type="entry name" value="Peptidase_S41"/>
    <property type="match status" value="1"/>
</dbReference>
<dbReference type="FunFam" id="2.30.42.10:FF:000063">
    <property type="entry name" value="Peptidase, S41 family"/>
    <property type="match status" value="1"/>
</dbReference>
<comment type="subcellular location">
    <subcellularLocation>
        <location evidence="1">Cell membrane</location>
        <topology evidence="1">Single-pass membrane protein</topology>
    </subcellularLocation>
</comment>
<sequence length="481" mass="53754">MKPFNTKKSSSKNASTPTYVPLKYFVIGIILTMVFTALLSTLGMWYWKHHSTDPTIEENAKKLSDVYEVIATDYYKNTDKNALLDDAIEGMTKSLNDPYTEYMTKEETKSFNEDVSGDFVGIGAEMEQKDGHIYIASPIKDAPAEKAGIQPKDELIAVDGQKVKGKQLNEIVKKVRGKKGTNVKLTIKRGGELKEFTVTRDTIHVDSVKTEKHGNTHVFKVNKFQEGTAKELRTAIEKAQKQGAKNILIDLRNNPGGLLDEAVDMANIFLDQGQTVVQLEKGKERQVIQTEQEPLKGVNKLNVSILINEGSASASEVFTGALKDHKVAKVYGQKSFGKGIVQTTREFSDGSLLKFTEMKWLTPDGHYIHGKGIQPDEKVEGAKYENMKVIPSDKTFKQGDHSNYVKSVKIGLDALGYSVGDINEDYDATLENAVRLYQTDHNLEVDGIFNKETNQNMTEQLVKKASEEDTMLKRTIDKLKE</sequence>
<evidence type="ECO:0000256" key="2">
    <source>
        <dbReference type="ARBA" id="ARBA00009179"/>
    </source>
</evidence>
<dbReference type="Gene3D" id="2.30.42.10">
    <property type="match status" value="1"/>
</dbReference>
<evidence type="ECO:0000256" key="4">
    <source>
        <dbReference type="ARBA" id="ARBA00022670"/>
    </source>
</evidence>
<dbReference type="NCBIfam" id="TIGR00225">
    <property type="entry name" value="prc"/>
    <property type="match status" value="1"/>
</dbReference>
<dbReference type="STRING" id="569857.TP70_11565"/>
<proteinExistence type="inferred from homology"/>
<dbReference type="Proteomes" id="UP000032366">
    <property type="component" value="Unassembled WGS sequence"/>
</dbReference>
<dbReference type="Gene3D" id="1.10.101.10">
    <property type="entry name" value="PGBD-like superfamily/PGBD"/>
    <property type="match status" value="1"/>
</dbReference>
<dbReference type="SMART" id="SM00245">
    <property type="entry name" value="TSPc"/>
    <property type="match status" value="1"/>
</dbReference>
<dbReference type="InterPro" id="IPR036034">
    <property type="entry name" value="PDZ_sf"/>
</dbReference>
<keyword evidence="7 9" id="KW-0720">Serine protease</keyword>
<evidence type="ECO:0000313" key="12">
    <source>
        <dbReference type="EMBL" id="KIX89790.1"/>
    </source>
</evidence>
<dbReference type="OrthoDB" id="9812068at2"/>
<evidence type="ECO:0000256" key="3">
    <source>
        <dbReference type="ARBA" id="ARBA00022029"/>
    </source>
</evidence>
<keyword evidence="4 9" id="KW-0645">Protease</keyword>
<dbReference type="EMBL" id="UHDT01000001">
    <property type="protein sequence ID" value="SUM57659.1"/>
    <property type="molecule type" value="Genomic_DNA"/>
</dbReference>
<dbReference type="AlphaFoldDB" id="A0A0D6XMR9"/>
<dbReference type="InterPro" id="IPR036366">
    <property type="entry name" value="PGBDSf"/>
</dbReference>
<dbReference type="InterPro" id="IPR002477">
    <property type="entry name" value="Peptidoglycan-bd-like"/>
</dbReference>
<dbReference type="Proteomes" id="UP000254100">
    <property type="component" value="Unassembled WGS sequence"/>
</dbReference>
<reference evidence="13 15" key="2">
    <citation type="submission" date="2018-06" db="EMBL/GenBank/DDBJ databases">
        <authorList>
            <consortium name="Pathogen Informatics"/>
            <person name="Doyle S."/>
        </authorList>
    </citation>
    <scope>NUCLEOTIDE SEQUENCE [LARGE SCALE GENOMIC DNA]</scope>
    <source>
        <strain evidence="13 15">NCTC13832</strain>
    </source>
</reference>
<keyword evidence="6 9" id="KW-0378">Hydrolase</keyword>
<reference evidence="12 14" key="1">
    <citation type="submission" date="2015-01" db="EMBL/GenBank/DDBJ databases">
        <authorList>
            <person name="Guo J."/>
        </authorList>
    </citation>
    <scope>NUCLEOTIDE SEQUENCE [LARGE SCALE GENOMIC DNA]</scope>
    <source>
        <strain evidence="12 14">DSM 22147</strain>
    </source>
</reference>
<evidence type="ECO:0000256" key="6">
    <source>
        <dbReference type="ARBA" id="ARBA00022801"/>
    </source>
</evidence>
<dbReference type="GO" id="GO:0006508">
    <property type="term" value="P:proteolysis"/>
    <property type="evidence" value="ECO:0007669"/>
    <property type="project" value="UniProtKB-KW"/>
</dbReference>
<dbReference type="PANTHER" id="PTHR32060">
    <property type="entry name" value="TAIL-SPECIFIC PROTEASE"/>
    <property type="match status" value="1"/>
</dbReference>
<dbReference type="InterPro" id="IPR001478">
    <property type="entry name" value="PDZ"/>
</dbReference>
<feature type="transmembrane region" description="Helical" evidence="10">
    <location>
        <begin position="21"/>
        <end position="47"/>
    </location>
</feature>
<dbReference type="GO" id="GO:0008236">
    <property type="term" value="F:serine-type peptidase activity"/>
    <property type="evidence" value="ECO:0007669"/>
    <property type="project" value="UniProtKB-KW"/>
</dbReference>
<dbReference type="Pfam" id="PF01471">
    <property type="entry name" value="PG_binding_1"/>
    <property type="match status" value="1"/>
</dbReference>
<dbReference type="SUPFAM" id="SSF47090">
    <property type="entry name" value="PGBD-like"/>
    <property type="match status" value="1"/>
</dbReference>
<dbReference type="CDD" id="cd06782">
    <property type="entry name" value="cpPDZ_CPP-like"/>
    <property type="match status" value="1"/>
</dbReference>
<comment type="similarity">
    <text evidence="2 9">Belongs to the peptidase S41A family.</text>
</comment>
<dbReference type="InterPro" id="IPR029045">
    <property type="entry name" value="ClpP/crotonase-like_dom_sf"/>
</dbReference>
<dbReference type="PROSITE" id="PS50106">
    <property type="entry name" value="PDZ"/>
    <property type="match status" value="1"/>
</dbReference>
<evidence type="ECO:0000256" key="9">
    <source>
        <dbReference type="RuleBase" id="RU004404"/>
    </source>
</evidence>
<evidence type="ECO:0000256" key="5">
    <source>
        <dbReference type="ARBA" id="ARBA00022692"/>
    </source>
</evidence>
<evidence type="ECO:0000313" key="14">
    <source>
        <dbReference type="Proteomes" id="UP000032366"/>
    </source>
</evidence>
<dbReference type="GO" id="GO:0007165">
    <property type="term" value="P:signal transduction"/>
    <property type="evidence" value="ECO:0007669"/>
    <property type="project" value="TreeGrafter"/>
</dbReference>
<dbReference type="Gene3D" id="3.30.750.44">
    <property type="match status" value="1"/>
</dbReference>
<feature type="domain" description="PDZ" evidence="11">
    <location>
        <begin position="108"/>
        <end position="176"/>
    </location>
</feature>
<dbReference type="SUPFAM" id="SSF52096">
    <property type="entry name" value="ClpP/crotonase"/>
    <property type="match status" value="1"/>
</dbReference>
<dbReference type="InterPro" id="IPR036365">
    <property type="entry name" value="PGBD-like_sf"/>
</dbReference>
<evidence type="ECO:0000313" key="13">
    <source>
        <dbReference type="EMBL" id="SUM57659.1"/>
    </source>
</evidence>
<dbReference type="PANTHER" id="PTHR32060:SF30">
    <property type="entry name" value="CARBOXY-TERMINAL PROCESSING PROTEASE CTPA"/>
    <property type="match status" value="1"/>
</dbReference>
<dbReference type="SMART" id="SM00228">
    <property type="entry name" value="PDZ"/>
    <property type="match status" value="1"/>
</dbReference>
<dbReference type="Pfam" id="PF22694">
    <property type="entry name" value="CtpB_N-like"/>
    <property type="match status" value="1"/>
</dbReference>
<keyword evidence="10" id="KW-0472">Membrane</keyword>
<name>A0A0D6XMR9_9STAP</name>
<dbReference type="RefSeq" id="WP_044361770.1">
    <property type="nucleotide sequence ID" value="NZ_JXWY01000175.1"/>
</dbReference>
<evidence type="ECO:0000256" key="10">
    <source>
        <dbReference type="SAM" id="Phobius"/>
    </source>
</evidence>
<dbReference type="GO" id="GO:0004175">
    <property type="term" value="F:endopeptidase activity"/>
    <property type="evidence" value="ECO:0007669"/>
    <property type="project" value="TreeGrafter"/>
</dbReference>
<dbReference type="Gene3D" id="3.90.226.10">
    <property type="entry name" value="2-enoyl-CoA Hydratase, Chain A, domain 1"/>
    <property type="match status" value="1"/>
</dbReference>
<evidence type="ECO:0000256" key="1">
    <source>
        <dbReference type="ARBA" id="ARBA00004162"/>
    </source>
</evidence>
<dbReference type="SUPFAM" id="SSF50156">
    <property type="entry name" value="PDZ domain-like"/>
    <property type="match status" value="1"/>
</dbReference>
<dbReference type="InterPro" id="IPR005151">
    <property type="entry name" value="Tail-specific_protease"/>
</dbReference>